<dbReference type="InterPro" id="IPR019734">
    <property type="entry name" value="TPR_rpt"/>
</dbReference>
<evidence type="ECO:0000313" key="6">
    <source>
        <dbReference type="Proteomes" id="UP000178419"/>
    </source>
</evidence>
<keyword evidence="3" id="KW-0812">Transmembrane</keyword>
<dbReference type="SUPFAM" id="SSF48452">
    <property type="entry name" value="TPR-like"/>
    <property type="match status" value="1"/>
</dbReference>
<sequence>MNIVKKILAIIGILLVASVGGYLVWQGRPRPPVESKFVQTERDSQSTEQGPKNIDEAEVVVKKPGNYALLDNPNHTYQTFNNCGPATLSMILSLYGKGVSQKELGDQMRPYQNPQGDNDDKTIFTYEFVDWAKKYNVNAIGRINGDIELLKTFTANGIPVVVKTWLHVNDDIGHFRIVRGFDENQQVIIQDDSYEGPNRKISYYDFLSMWQPFNYSYIIIYDDTKKDLVEAIIGEEIDEKIAWQNSLDRALKESQLDNENVYPFFNMSTSYYHGGDFKNSVAAFEKVEVRLPKRMLWYQIEPILSYKELGNYDRVFQITDNILQNGNRAYSELYQIRGEIYLIQGEREKAKAEFELALTYNKNYKPAKEALTKL</sequence>
<evidence type="ECO:0000256" key="2">
    <source>
        <dbReference type="SAM" id="MobiDB-lite"/>
    </source>
</evidence>
<dbReference type="Pfam" id="PF13181">
    <property type="entry name" value="TPR_8"/>
    <property type="match status" value="1"/>
</dbReference>
<dbReference type="AlphaFoldDB" id="A0A1F7Y2Q8"/>
<proteinExistence type="predicted"/>
<protein>
    <recommendedName>
        <fullName evidence="4">Peptidase C39-like domain-containing protein</fullName>
    </recommendedName>
</protein>
<dbReference type="PROSITE" id="PS50005">
    <property type="entry name" value="TPR"/>
    <property type="match status" value="1"/>
</dbReference>
<reference evidence="5 6" key="1">
    <citation type="journal article" date="2016" name="Nat. Commun.">
        <title>Thousands of microbial genomes shed light on interconnected biogeochemical processes in an aquifer system.</title>
        <authorList>
            <person name="Anantharaman K."/>
            <person name="Brown C.T."/>
            <person name="Hug L.A."/>
            <person name="Sharon I."/>
            <person name="Castelle C.J."/>
            <person name="Probst A.J."/>
            <person name="Thomas B.C."/>
            <person name="Singh A."/>
            <person name="Wilkins M.J."/>
            <person name="Karaoz U."/>
            <person name="Brodie E.L."/>
            <person name="Williams K.H."/>
            <person name="Hubbard S.S."/>
            <person name="Banfield J.F."/>
        </authorList>
    </citation>
    <scope>NUCLEOTIDE SEQUENCE [LARGE SCALE GENOMIC DNA]</scope>
</reference>
<dbReference type="Pfam" id="PF13529">
    <property type="entry name" value="Peptidase_C39_2"/>
    <property type="match status" value="1"/>
</dbReference>
<dbReference type="Gene3D" id="1.25.40.10">
    <property type="entry name" value="Tetratricopeptide repeat domain"/>
    <property type="match status" value="1"/>
</dbReference>
<evidence type="ECO:0000256" key="1">
    <source>
        <dbReference type="PROSITE-ProRule" id="PRU00339"/>
    </source>
</evidence>
<feature type="repeat" description="TPR" evidence="1">
    <location>
        <begin position="331"/>
        <end position="364"/>
    </location>
</feature>
<feature type="region of interest" description="Disordered" evidence="2">
    <location>
        <begin position="34"/>
        <end position="54"/>
    </location>
</feature>
<keyword evidence="1" id="KW-0802">TPR repeat</keyword>
<feature type="transmembrane region" description="Helical" evidence="3">
    <location>
        <begin position="7"/>
        <end position="25"/>
    </location>
</feature>
<dbReference type="InterPro" id="IPR039564">
    <property type="entry name" value="Peptidase_C39-like"/>
</dbReference>
<dbReference type="Proteomes" id="UP000178419">
    <property type="component" value="Unassembled WGS sequence"/>
</dbReference>
<organism evidence="5 6">
    <name type="scientific">Candidatus Woesebacteria bacterium RIFCSPHIGHO2_01_FULL_38_9</name>
    <dbReference type="NCBI Taxonomy" id="1802492"/>
    <lineage>
        <taxon>Bacteria</taxon>
        <taxon>Candidatus Woeseibacteriota</taxon>
    </lineage>
</organism>
<dbReference type="SMART" id="SM00028">
    <property type="entry name" value="TPR"/>
    <property type="match status" value="2"/>
</dbReference>
<name>A0A1F7Y2Q8_9BACT</name>
<gene>
    <name evidence="5" type="ORF">A2714_02110</name>
</gene>
<feature type="domain" description="Peptidase C39-like" evidence="4">
    <location>
        <begin position="78"/>
        <end position="191"/>
    </location>
</feature>
<evidence type="ECO:0000313" key="5">
    <source>
        <dbReference type="EMBL" id="OGM21604.1"/>
    </source>
</evidence>
<accession>A0A1F7Y2Q8</accession>
<dbReference type="InterPro" id="IPR011990">
    <property type="entry name" value="TPR-like_helical_dom_sf"/>
</dbReference>
<dbReference type="EMBL" id="MGGE01000012">
    <property type="protein sequence ID" value="OGM21604.1"/>
    <property type="molecule type" value="Genomic_DNA"/>
</dbReference>
<evidence type="ECO:0000256" key="3">
    <source>
        <dbReference type="SAM" id="Phobius"/>
    </source>
</evidence>
<comment type="caution">
    <text evidence="5">The sequence shown here is derived from an EMBL/GenBank/DDBJ whole genome shotgun (WGS) entry which is preliminary data.</text>
</comment>
<keyword evidence="3" id="KW-1133">Transmembrane helix</keyword>
<dbReference type="Gene3D" id="3.90.70.10">
    <property type="entry name" value="Cysteine proteinases"/>
    <property type="match status" value="1"/>
</dbReference>
<evidence type="ECO:0000259" key="4">
    <source>
        <dbReference type="Pfam" id="PF13529"/>
    </source>
</evidence>
<keyword evidence="3" id="KW-0472">Membrane</keyword>